<dbReference type="Pfam" id="PF01607">
    <property type="entry name" value="CBM_14"/>
    <property type="match status" value="1"/>
</dbReference>
<accession>A0A0K2UWF6</accession>
<dbReference type="InterPro" id="IPR036055">
    <property type="entry name" value="LDL_receptor-like_sf"/>
</dbReference>
<dbReference type="InterPro" id="IPR002172">
    <property type="entry name" value="LDrepeatLR_classA_rpt"/>
</dbReference>
<name>A0A0K2UWF6_LEPSM</name>
<feature type="chain" id="PRO_5005489051" evidence="3">
    <location>
        <begin position="21"/>
        <end position="543"/>
    </location>
</feature>
<dbReference type="InterPro" id="IPR011330">
    <property type="entry name" value="Glyco_hydro/deAcase_b/a-brl"/>
</dbReference>
<feature type="disulfide bond" evidence="2">
    <location>
        <begin position="143"/>
        <end position="158"/>
    </location>
</feature>
<dbReference type="SMART" id="SM00192">
    <property type="entry name" value="LDLa"/>
    <property type="match status" value="1"/>
</dbReference>
<dbReference type="FunFam" id="3.20.20.370:FF:000003">
    <property type="entry name" value="CLUMA_CG003232, isoform B"/>
    <property type="match status" value="1"/>
</dbReference>
<dbReference type="PANTHER" id="PTHR45985">
    <property type="match status" value="1"/>
</dbReference>
<feature type="domain" description="Chitin-binding type-2" evidence="4">
    <location>
        <begin position="40"/>
        <end position="106"/>
    </location>
</feature>
<dbReference type="Gene3D" id="4.10.400.10">
    <property type="entry name" value="Low-density Lipoprotein Receptor"/>
    <property type="match status" value="1"/>
</dbReference>
<feature type="signal peptide" evidence="3">
    <location>
        <begin position="1"/>
        <end position="20"/>
    </location>
</feature>
<dbReference type="InterPro" id="IPR052740">
    <property type="entry name" value="CE4"/>
</dbReference>
<dbReference type="InterPro" id="IPR002557">
    <property type="entry name" value="Chitin-bd_dom"/>
</dbReference>
<evidence type="ECO:0000256" key="2">
    <source>
        <dbReference type="PROSITE-ProRule" id="PRU00124"/>
    </source>
</evidence>
<dbReference type="OrthoDB" id="504708at2759"/>
<dbReference type="GO" id="GO:0008061">
    <property type="term" value="F:chitin binding"/>
    <property type="evidence" value="ECO:0007669"/>
    <property type="project" value="InterPro"/>
</dbReference>
<dbReference type="Pfam" id="PF00057">
    <property type="entry name" value="Ldl_recept_a"/>
    <property type="match status" value="1"/>
</dbReference>
<dbReference type="Gene3D" id="2.170.140.10">
    <property type="entry name" value="Chitin binding domain"/>
    <property type="match status" value="1"/>
</dbReference>
<proteinExistence type="predicted"/>
<reference evidence="5" key="1">
    <citation type="submission" date="2014-05" db="EMBL/GenBank/DDBJ databases">
        <authorList>
            <person name="Chronopoulou M."/>
        </authorList>
    </citation>
    <scope>NUCLEOTIDE SEQUENCE</scope>
    <source>
        <tissue evidence="5">Whole organism</tissue>
    </source>
</reference>
<dbReference type="PROSITE" id="PS50068">
    <property type="entry name" value="LDLRA_2"/>
    <property type="match status" value="1"/>
</dbReference>
<protein>
    <submittedName>
        <fullName evidence="5">Chitin deacetylase 2 [Tribolium castaneum]</fullName>
    </submittedName>
</protein>
<dbReference type="CDD" id="cd00112">
    <property type="entry name" value="LDLa"/>
    <property type="match status" value="1"/>
</dbReference>
<dbReference type="Gene3D" id="3.20.20.370">
    <property type="entry name" value="Glycoside hydrolase/deacetylase"/>
    <property type="match status" value="1"/>
</dbReference>
<organism evidence="5">
    <name type="scientific">Lepeophtheirus salmonis</name>
    <name type="common">Salmon louse</name>
    <name type="synonym">Caligus salmonis</name>
    <dbReference type="NCBI Taxonomy" id="72036"/>
    <lineage>
        <taxon>Eukaryota</taxon>
        <taxon>Metazoa</taxon>
        <taxon>Ecdysozoa</taxon>
        <taxon>Arthropoda</taxon>
        <taxon>Crustacea</taxon>
        <taxon>Multicrustacea</taxon>
        <taxon>Hexanauplia</taxon>
        <taxon>Copepoda</taxon>
        <taxon>Siphonostomatoida</taxon>
        <taxon>Caligidae</taxon>
        <taxon>Lepeophtheirus</taxon>
    </lineage>
</organism>
<dbReference type="PANTHER" id="PTHR45985:SF1">
    <property type="entry name" value="VERMIFORM, ISOFORM I"/>
    <property type="match status" value="1"/>
</dbReference>
<feature type="disulfide bond" evidence="2">
    <location>
        <begin position="124"/>
        <end position="136"/>
    </location>
</feature>
<gene>
    <name evidence="5" type="primary">Cda2</name>
</gene>
<feature type="disulfide bond" evidence="2">
    <location>
        <begin position="131"/>
        <end position="149"/>
    </location>
</feature>
<dbReference type="PROSITE" id="PS50940">
    <property type="entry name" value="CHIT_BIND_II"/>
    <property type="match status" value="1"/>
</dbReference>
<sequence>MSLKLILPLCLFGLLASTFGQIDFGADDREEEDRFQKVIEELCKYRPKNEYFRLSAESNCRDAVRCVGNDFRGGNTLAAVRCPSGLVFDLEQQTCDWASKVTNCDELTRPRIALPNLKTDEPVCPDGNLQCGDGQCIDKFLFCDSKPDCADESDENSCSVEDDPNGAAKCDPSQCILPDCYCSSDGTQIPGDIEVQSVPQMMMLTFNGAVNIDNIRVYQNIFQDDLINPNGCSIKGTFFVSHKYTNYSAVQDLHRKGHEIGVFSITRNEDIKYWSKGTYDDWLAEMAGDRLIIERFANITDGSVIGIRAPYLRVGGNVQFEMMNDQFFVYDSSIAAPLARVPVWPYTLLYRMPHKCHGNGGNCPSRSHPIWELPINELDRRDDPGFDENLSGCHLVSSCSNIYTKEQFRTLLDNNFERHYSTNRAPLSLSFDTAWLVINKGFTKVLQEWIRNKLNTQSDVYFVTQLQVIQWMQNPRDVNSLRDYAEWKERCDIKGQAFCSLPNPCPLNTRELPGETIRLHTCVECPNNYPWLLDPTGDGFSFK</sequence>
<dbReference type="EMBL" id="HACA01024871">
    <property type="protein sequence ID" value="CDW42232.1"/>
    <property type="molecule type" value="Transcribed_RNA"/>
</dbReference>
<evidence type="ECO:0000256" key="1">
    <source>
        <dbReference type="ARBA" id="ARBA00023157"/>
    </source>
</evidence>
<dbReference type="PROSITE" id="PS01209">
    <property type="entry name" value="LDLRA_1"/>
    <property type="match status" value="1"/>
</dbReference>
<keyword evidence="1 2" id="KW-1015">Disulfide bond</keyword>
<keyword evidence="3" id="KW-0732">Signal</keyword>
<dbReference type="SUPFAM" id="SSF88713">
    <property type="entry name" value="Glycoside hydrolase/deacetylase"/>
    <property type="match status" value="1"/>
</dbReference>
<dbReference type="SUPFAM" id="SSF57424">
    <property type="entry name" value="LDL receptor-like module"/>
    <property type="match status" value="1"/>
</dbReference>
<evidence type="ECO:0000313" key="5">
    <source>
        <dbReference type="EMBL" id="CDW42232.1"/>
    </source>
</evidence>
<dbReference type="GO" id="GO:0005576">
    <property type="term" value="C:extracellular region"/>
    <property type="evidence" value="ECO:0007669"/>
    <property type="project" value="InterPro"/>
</dbReference>
<dbReference type="CDD" id="cd10974">
    <property type="entry name" value="CE4_CDA_like_1"/>
    <property type="match status" value="1"/>
</dbReference>
<evidence type="ECO:0000256" key="3">
    <source>
        <dbReference type="SAM" id="SignalP"/>
    </source>
</evidence>
<dbReference type="SUPFAM" id="SSF57625">
    <property type="entry name" value="Invertebrate chitin-binding proteins"/>
    <property type="match status" value="1"/>
</dbReference>
<evidence type="ECO:0000259" key="4">
    <source>
        <dbReference type="PROSITE" id="PS50940"/>
    </source>
</evidence>
<dbReference type="GO" id="GO:0005975">
    <property type="term" value="P:carbohydrate metabolic process"/>
    <property type="evidence" value="ECO:0007669"/>
    <property type="project" value="InterPro"/>
</dbReference>
<dbReference type="AlphaFoldDB" id="A0A0K2UWF6"/>
<dbReference type="SMART" id="SM00494">
    <property type="entry name" value="ChtBD2"/>
    <property type="match status" value="1"/>
</dbReference>
<dbReference type="InterPro" id="IPR023415">
    <property type="entry name" value="LDLR_class-A_CS"/>
</dbReference>
<dbReference type="InterPro" id="IPR036508">
    <property type="entry name" value="Chitin-bd_dom_sf"/>
</dbReference>